<dbReference type="GO" id="GO:0003755">
    <property type="term" value="F:peptidyl-prolyl cis-trans isomerase activity"/>
    <property type="evidence" value="ECO:0007669"/>
    <property type="project" value="UniProtKB-KW"/>
</dbReference>
<gene>
    <name evidence="8" type="primary">LOC115726794</name>
</gene>
<keyword evidence="7" id="KW-1185">Reference proteome</keyword>
<dbReference type="RefSeq" id="XP_030512694.2">
    <property type="nucleotide sequence ID" value="XM_030656834.2"/>
</dbReference>
<evidence type="ECO:0000259" key="6">
    <source>
        <dbReference type="Pfam" id="PF17800"/>
    </source>
</evidence>
<feature type="compositionally biased region" description="Basic and acidic residues" evidence="5">
    <location>
        <begin position="344"/>
        <end position="357"/>
    </location>
</feature>
<keyword evidence="4" id="KW-0413">Isomerase</keyword>
<dbReference type="AlphaFoldDB" id="A0A8B8MS13"/>
<evidence type="ECO:0000313" key="7">
    <source>
        <dbReference type="Proteomes" id="UP000827889"/>
    </source>
</evidence>
<comment type="catalytic activity">
    <reaction evidence="1">
        <text>[protein]-peptidylproline (omega=180) = [protein]-peptidylproline (omega=0)</text>
        <dbReference type="Rhea" id="RHEA:16237"/>
        <dbReference type="Rhea" id="RHEA-COMP:10747"/>
        <dbReference type="Rhea" id="RHEA-COMP:10748"/>
        <dbReference type="ChEBI" id="CHEBI:83833"/>
        <dbReference type="ChEBI" id="CHEBI:83834"/>
        <dbReference type="EC" id="5.2.1.8"/>
    </reaction>
</comment>
<feature type="compositionally biased region" description="Polar residues" evidence="5">
    <location>
        <begin position="237"/>
        <end position="261"/>
    </location>
</feature>
<evidence type="ECO:0000256" key="3">
    <source>
        <dbReference type="ARBA" id="ARBA00023110"/>
    </source>
</evidence>
<dbReference type="EC" id="5.2.1.8" evidence="2"/>
<feature type="region of interest" description="Disordered" evidence="5">
    <location>
        <begin position="216"/>
        <end position="444"/>
    </location>
</feature>
<evidence type="ECO:0000256" key="2">
    <source>
        <dbReference type="ARBA" id="ARBA00013194"/>
    </source>
</evidence>
<feature type="compositionally biased region" description="Low complexity" evidence="5">
    <location>
        <begin position="383"/>
        <end position="398"/>
    </location>
</feature>
<protein>
    <recommendedName>
        <fullName evidence="2">peptidylprolyl isomerase</fullName>
        <ecNumber evidence="2">5.2.1.8</ecNumber>
    </recommendedName>
</protein>
<dbReference type="GeneID" id="115726794"/>
<evidence type="ECO:0000313" key="8">
    <source>
        <dbReference type="RefSeq" id="XP_030512694.2"/>
    </source>
</evidence>
<dbReference type="Proteomes" id="UP000827889">
    <property type="component" value="Chromosome 6"/>
</dbReference>
<proteinExistence type="predicted"/>
<dbReference type="PANTHER" id="PTHR43811:SF48">
    <property type="entry name" value="PEPTIDYL-PROLYL CIS-TRANS ISOMERASE FKBP43"/>
    <property type="match status" value="1"/>
</dbReference>
<reference evidence="8" key="1">
    <citation type="submission" date="2025-08" db="UniProtKB">
        <authorList>
            <consortium name="RefSeq"/>
        </authorList>
    </citation>
    <scope>IDENTIFICATION</scope>
    <source>
        <tissue evidence="8">Leaf</tissue>
    </source>
</reference>
<feature type="compositionally biased region" description="Basic and acidic residues" evidence="5">
    <location>
        <begin position="280"/>
        <end position="292"/>
    </location>
</feature>
<feature type="compositionally biased region" description="Basic residues" evidence="5">
    <location>
        <begin position="151"/>
        <end position="170"/>
    </location>
</feature>
<sequence>MVFWGVEVKPGKPFTQKPNGSRLHISQATLGIGVATNKSTVQCNVGDATPVFICSLFPGREESAQINLEFEEAQPVVFSVLGVRSVHLTGFYLGKSREFDDDLESYGEDIADTETDISEDDDEYEDSFINDGDVEFLPPSPMPNISEKEKPNHKKARKGKDHRRRLRKKHEKSEPDKVNSLSQQNTEALLLESDEEDFFVYSLLKKKSSARDSVINVPDVVMETPLDVVKNKRKQDGSTTMKSYESLSPTVVGSEPGSTATKMKRKLHIVEGETENQAWQEDKEPKADDPSKKSSAVEVEQVPSGEDCRKSKKKKRRDDSLPHQNPEARSSEPKGENLFVSSLLKKESSAKDLDIKVPHVVMETPLDVAKKKQKQDGSTAMKSSESLSPSVGSGEPGSTAKRKLQFMDKELQNQAWQEDEEPKANDPTQKNSAVEVGQVPSGEN</sequence>
<dbReference type="InterPro" id="IPR041232">
    <property type="entry name" value="NPL"/>
</dbReference>
<organism evidence="7 8">
    <name type="scientific">Rhodamnia argentea</name>
    <dbReference type="NCBI Taxonomy" id="178133"/>
    <lineage>
        <taxon>Eukaryota</taxon>
        <taxon>Viridiplantae</taxon>
        <taxon>Streptophyta</taxon>
        <taxon>Embryophyta</taxon>
        <taxon>Tracheophyta</taxon>
        <taxon>Spermatophyta</taxon>
        <taxon>Magnoliopsida</taxon>
        <taxon>eudicotyledons</taxon>
        <taxon>Gunneridae</taxon>
        <taxon>Pentapetalae</taxon>
        <taxon>rosids</taxon>
        <taxon>malvids</taxon>
        <taxon>Myrtales</taxon>
        <taxon>Myrtaceae</taxon>
        <taxon>Myrtoideae</taxon>
        <taxon>Myrteae</taxon>
        <taxon>Australasian group</taxon>
        <taxon>Rhodamnia</taxon>
    </lineage>
</organism>
<accession>A0A8B8MS13</accession>
<name>A0A8B8MS13_9MYRT</name>
<feature type="domain" description="Nucleoplasmin-like" evidence="6">
    <location>
        <begin position="3"/>
        <end position="92"/>
    </location>
</feature>
<evidence type="ECO:0000256" key="1">
    <source>
        <dbReference type="ARBA" id="ARBA00000971"/>
    </source>
</evidence>
<dbReference type="Pfam" id="PF17800">
    <property type="entry name" value="NPL"/>
    <property type="match status" value="1"/>
</dbReference>
<feature type="region of interest" description="Disordered" evidence="5">
    <location>
        <begin position="132"/>
        <end position="183"/>
    </location>
</feature>
<dbReference type="PANTHER" id="PTHR43811">
    <property type="entry name" value="FKBP-TYPE PEPTIDYL-PROLYL CIS-TRANS ISOMERASE FKPA"/>
    <property type="match status" value="1"/>
</dbReference>
<keyword evidence="3" id="KW-0697">Rotamase</keyword>
<evidence type="ECO:0000256" key="4">
    <source>
        <dbReference type="ARBA" id="ARBA00023235"/>
    </source>
</evidence>
<dbReference type="KEGG" id="rarg:115726794"/>
<dbReference type="Gene3D" id="2.60.120.340">
    <property type="entry name" value="Nucleoplasmin core domain"/>
    <property type="match status" value="1"/>
</dbReference>
<evidence type="ECO:0000256" key="5">
    <source>
        <dbReference type="SAM" id="MobiDB-lite"/>
    </source>
</evidence>